<name>A0A2N1IW21_9PSED</name>
<evidence type="ECO:0000313" key="1">
    <source>
        <dbReference type="EMBL" id="PKI24925.1"/>
    </source>
</evidence>
<reference evidence="1 2" key="1">
    <citation type="submission" date="2017-12" db="EMBL/GenBank/DDBJ databases">
        <title>Isolation and characterization of an aerobic denitrifying Pseudomonas monteilii CY06 from aquaculture ponds.</title>
        <authorList>
            <person name="Ma Q."/>
            <person name="Cai Y."/>
            <person name="He Z."/>
        </authorList>
    </citation>
    <scope>NUCLEOTIDE SEQUENCE [LARGE SCALE GENOMIC DNA]</scope>
    <source>
        <strain evidence="1 2">CY06</strain>
    </source>
</reference>
<dbReference type="EMBL" id="PJCG01000008">
    <property type="protein sequence ID" value="PKI24925.1"/>
    <property type="molecule type" value="Genomic_DNA"/>
</dbReference>
<comment type="caution">
    <text evidence="1">The sequence shown here is derived from an EMBL/GenBank/DDBJ whole genome shotgun (WGS) entry which is preliminary data.</text>
</comment>
<evidence type="ECO:0000313" key="2">
    <source>
        <dbReference type="Proteomes" id="UP000233399"/>
    </source>
</evidence>
<organism evidence="1 2">
    <name type="scientific">Pseudomonas monteilii</name>
    <dbReference type="NCBI Taxonomy" id="76759"/>
    <lineage>
        <taxon>Bacteria</taxon>
        <taxon>Pseudomonadati</taxon>
        <taxon>Pseudomonadota</taxon>
        <taxon>Gammaproteobacteria</taxon>
        <taxon>Pseudomonadales</taxon>
        <taxon>Pseudomonadaceae</taxon>
        <taxon>Pseudomonas</taxon>
    </lineage>
</organism>
<dbReference type="AlphaFoldDB" id="A0A2N1IW21"/>
<sequence length="80" mass="8702">MHQKLMADTCKGDFICAQSRMSLRSFTVALQHGGVSGAVDGVVGSHLVWVVQPQYLKYNLVGSNIGGHVVLRPKQLIKQP</sequence>
<proteinExistence type="predicted"/>
<dbReference type="Proteomes" id="UP000233399">
    <property type="component" value="Unassembled WGS sequence"/>
</dbReference>
<protein>
    <submittedName>
        <fullName evidence="1">Uncharacterized protein</fullName>
    </submittedName>
</protein>
<gene>
    <name evidence="1" type="ORF">CXB65_06505</name>
</gene>
<accession>A0A2N1IW21</accession>